<organism evidence="13 14">
    <name type="scientific">Edaphosphingomonas haloaromaticamans</name>
    <dbReference type="NCBI Taxonomy" id="653954"/>
    <lineage>
        <taxon>Bacteria</taxon>
        <taxon>Pseudomonadati</taxon>
        <taxon>Pseudomonadota</taxon>
        <taxon>Alphaproteobacteria</taxon>
        <taxon>Sphingomonadales</taxon>
        <taxon>Rhizorhabdaceae</taxon>
        <taxon>Edaphosphingomonas</taxon>
    </lineage>
</organism>
<evidence type="ECO:0000256" key="9">
    <source>
        <dbReference type="ARBA" id="ARBA00023136"/>
    </source>
</evidence>
<evidence type="ECO:0000256" key="11">
    <source>
        <dbReference type="ARBA" id="ARBA00048044"/>
    </source>
</evidence>
<feature type="binding site" description="axial binding residue" evidence="12">
    <location>
        <position position="322"/>
    </location>
    <ligand>
        <name>heme</name>
        <dbReference type="ChEBI" id="CHEBI:30413"/>
    </ligand>
    <ligandPart>
        <name>Fe</name>
        <dbReference type="ChEBI" id="CHEBI:18248"/>
    </ligandPart>
</feature>
<evidence type="ECO:0000256" key="3">
    <source>
        <dbReference type="ARBA" id="ARBA00022692"/>
    </source>
</evidence>
<gene>
    <name evidence="12 13" type="primary">ctaA</name>
    <name evidence="13" type="ORF">BHE75_00929</name>
</gene>
<dbReference type="Proteomes" id="UP000179467">
    <property type="component" value="Unassembled WGS sequence"/>
</dbReference>
<keyword evidence="14" id="KW-1185">Reference proteome</keyword>
<feature type="transmembrane region" description="Helical" evidence="12">
    <location>
        <begin position="267"/>
        <end position="283"/>
    </location>
</feature>
<comment type="caution">
    <text evidence="13">The sequence shown here is derived from an EMBL/GenBank/DDBJ whole genome shotgun (WGS) entry which is preliminary data.</text>
</comment>
<evidence type="ECO:0000256" key="1">
    <source>
        <dbReference type="ARBA" id="ARBA00001970"/>
    </source>
</evidence>
<proteinExistence type="inferred from homology"/>
<keyword evidence="12" id="KW-1003">Cell membrane</keyword>
<feature type="binding site" description="axial binding residue" evidence="12">
    <location>
        <position position="265"/>
    </location>
    <ligand>
        <name>heme</name>
        <dbReference type="ChEBI" id="CHEBI:30413"/>
    </ligand>
    <ligandPart>
        <name>Fe</name>
        <dbReference type="ChEBI" id="CHEBI:18248"/>
    </ligandPart>
</feature>
<evidence type="ECO:0000256" key="10">
    <source>
        <dbReference type="ARBA" id="ARBA00044501"/>
    </source>
</evidence>
<evidence type="ECO:0000256" key="6">
    <source>
        <dbReference type="ARBA" id="ARBA00023002"/>
    </source>
</evidence>
<comment type="similarity">
    <text evidence="12">Belongs to the COX15/CtaA family. Type 2 subfamily.</text>
</comment>
<evidence type="ECO:0000256" key="4">
    <source>
        <dbReference type="ARBA" id="ARBA00022723"/>
    </source>
</evidence>
<dbReference type="InterPro" id="IPR023754">
    <property type="entry name" value="HemeA_Synthase_type2"/>
</dbReference>
<feature type="transmembrane region" description="Helical" evidence="12">
    <location>
        <begin position="162"/>
        <end position="183"/>
    </location>
</feature>
<protein>
    <recommendedName>
        <fullName evidence="12">Heme A synthase</fullName>
        <shortName evidence="12">HAS</shortName>
        <ecNumber evidence="12">1.17.99.9</ecNumber>
    </recommendedName>
    <alternativeName>
        <fullName evidence="12">Cytochrome aa3-controlling protein</fullName>
    </alternativeName>
</protein>
<keyword evidence="5 12" id="KW-1133">Transmembrane helix</keyword>
<feature type="transmembrane region" description="Helical" evidence="12">
    <location>
        <begin position="320"/>
        <end position="337"/>
    </location>
</feature>
<sequence>MSLSRPIAARPQPAHIARWLLLVAFMVFAMVVVGGITRLTESGLSMVRWEPISGIVPPLNEAQWHAEFDAYKATPEYLKINRGMSLDEFKGIFFWEYLHRVIGRLIGIVFALPLAWFAWKRMIPRGYGPRLILLLALGGLQGAIGWWMVASGLIDRPDVSHIRLAVHLLTALLILAALVWTALDLFDLQRNPDARPARLTGIAALAFLVLFVQLMLGAFTAGLDAGYAFAEWPTMGGRQFPEGVAFLKPLWANLVDNPIVVQFVHRWFAWVAAAILLSLAWTAHKAGVKGPVHAIATFLILQIGLGIATLLTGVDIHVAVAHQAVGALLVASTAWTAQRLGKARRA</sequence>
<dbReference type="EC" id="1.17.99.9" evidence="12"/>
<evidence type="ECO:0000313" key="13">
    <source>
        <dbReference type="EMBL" id="OHT18949.1"/>
    </source>
</evidence>
<feature type="transmembrane region" description="Helical" evidence="12">
    <location>
        <begin position="101"/>
        <end position="119"/>
    </location>
</feature>
<reference evidence="13 14" key="1">
    <citation type="submission" date="2016-09" db="EMBL/GenBank/DDBJ databases">
        <title>Metabolic pathway, cell adaptation mechanisms and a novel monoxygenase revealed through proteogenomic-transcription analysis of a Sphingomonas haloaromaticamans strain degrading the fungicide ortho-phenylphenol.</title>
        <authorList>
            <person name="Perruchon C."/>
            <person name="Papadopoulou E.S."/>
            <person name="Rousidou C."/>
            <person name="Vasileiadis S."/>
            <person name="Tanou G."/>
            <person name="Amoutzias G."/>
            <person name="Molassiotis A."/>
            <person name="Karpouzas D.G."/>
        </authorList>
    </citation>
    <scope>NUCLEOTIDE SEQUENCE [LARGE SCALE GENOMIC DNA]</scope>
    <source>
        <strain evidence="13 14">P3</strain>
    </source>
</reference>
<dbReference type="GO" id="GO:0046872">
    <property type="term" value="F:metal ion binding"/>
    <property type="evidence" value="ECO:0007669"/>
    <property type="project" value="UniProtKB-KW"/>
</dbReference>
<comment type="cofactor">
    <cofactor evidence="1 12">
        <name>heme b</name>
        <dbReference type="ChEBI" id="CHEBI:60344"/>
    </cofactor>
</comment>
<dbReference type="OrthoDB" id="9793156at2"/>
<evidence type="ECO:0000256" key="7">
    <source>
        <dbReference type="ARBA" id="ARBA00023004"/>
    </source>
</evidence>
<dbReference type="AlphaFoldDB" id="A0A1S1H9S6"/>
<evidence type="ECO:0000313" key="14">
    <source>
        <dbReference type="Proteomes" id="UP000179467"/>
    </source>
</evidence>
<feature type="transmembrane region" description="Helical" evidence="12">
    <location>
        <begin position="131"/>
        <end position="150"/>
    </location>
</feature>
<evidence type="ECO:0000256" key="8">
    <source>
        <dbReference type="ARBA" id="ARBA00023133"/>
    </source>
</evidence>
<evidence type="ECO:0000256" key="5">
    <source>
        <dbReference type="ARBA" id="ARBA00022989"/>
    </source>
</evidence>
<dbReference type="PANTHER" id="PTHR23289:SF2">
    <property type="entry name" value="CYTOCHROME C OXIDASE ASSEMBLY PROTEIN COX15 HOMOLOG"/>
    <property type="match status" value="1"/>
</dbReference>
<keyword evidence="9 12" id="KW-0472">Membrane</keyword>
<feature type="transmembrane region" description="Helical" evidence="12">
    <location>
        <begin position="295"/>
        <end position="314"/>
    </location>
</feature>
<keyword evidence="6 12" id="KW-0560">Oxidoreductase</keyword>
<dbReference type="GO" id="GO:0006784">
    <property type="term" value="P:heme A biosynthetic process"/>
    <property type="evidence" value="ECO:0007669"/>
    <property type="project" value="UniProtKB-UniRule"/>
</dbReference>
<keyword evidence="7 12" id="KW-0408">Iron</keyword>
<dbReference type="HAMAP" id="MF_01665">
    <property type="entry name" value="HemeA_synth_type2"/>
    <property type="match status" value="1"/>
</dbReference>
<feature type="transmembrane region" description="Helical" evidence="12">
    <location>
        <begin position="20"/>
        <end position="39"/>
    </location>
</feature>
<comment type="pathway">
    <text evidence="10 12">Porphyrin-containing compound metabolism; heme A biosynthesis; heme A from heme O: step 1/1.</text>
</comment>
<comment type="catalytic activity">
    <reaction evidence="11">
        <text>Fe(II)-heme o + 2 A + H2O = Fe(II)-heme a + 2 AH2</text>
        <dbReference type="Rhea" id="RHEA:63388"/>
        <dbReference type="ChEBI" id="CHEBI:13193"/>
        <dbReference type="ChEBI" id="CHEBI:15377"/>
        <dbReference type="ChEBI" id="CHEBI:17499"/>
        <dbReference type="ChEBI" id="CHEBI:60530"/>
        <dbReference type="ChEBI" id="CHEBI:61715"/>
        <dbReference type="EC" id="1.17.99.9"/>
    </reaction>
    <physiologicalReaction direction="left-to-right" evidence="11">
        <dbReference type="Rhea" id="RHEA:63389"/>
    </physiologicalReaction>
</comment>
<dbReference type="PANTHER" id="PTHR23289">
    <property type="entry name" value="CYTOCHROME C OXIDASE ASSEMBLY PROTEIN COX15"/>
    <property type="match status" value="1"/>
</dbReference>
<comment type="subcellular location">
    <subcellularLocation>
        <location evidence="12">Cell membrane</location>
        <topology evidence="12">Multi-pass membrane protein</topology>
    </subcellularLocation>
    <subcellularLocation>
        <location evidence="2">Membrane</location>
        <topology evidence="2">Multi-pass membrane protein</topology>
    </subcellularLocation>
</comment>
<dbReference type="EMBL" id="MIPT01000001">
    <property type="protein sequence ID" value="OHT18949.1"/>
    <property type="molecule type" value="Genomic_DNA"/>
</dbReference>
<dbReference type="GO" id="GO:0120547">
    <property type="term" value="F:heme A synthase activity"/>
    <property type="evidence" value="ECO:0007669"/>
    <property type="project" value="UniProtKB-EC"/>
</dbReference>
<keyword evidence="8 12" id="KW-0350">Heme biosynthesis</keyword>
<dbReference type="Pfam" id="PF02628">
    <property type="entry name" value="COX15-CtaA"/>
    <property type="match status" value="1"/>
</dbReference>
<dbReference type="RefSeq" id="WP_070932730.1">
    <property type="nucleotide sequence ID" value="NZ_MIPT01000001.1"/>
</dbReference>
<keyword evidence="4 12" id="KW-0479">Metal-binding</keyword>
<dbReference type="UniPathway" id="UPA00269">
    <property type="reaction ID" value="UER00713"/>
</dbReference>
<comment type="subunit">
    <text evidence="12">Interacts with CtaB.</text>
</comment>
<evidence type="ECO:0000256" key="12">
    <source>
        <dbReference type="HAMAP-Rule" id="MF_01665"/>
    </source>
</evidence>
<accession>A0A1S1H9S6</accession>
<dbReference type="InterPro" id="IPR003780">
    <property type="entry name" value="COX15/CtaA_fam"/>
</dbReference>
<dbReference type="GO" id="GO:0016653">
    <property type="term" value="F:oxidoreductase activity, acting on NAD(P)H, heme protein as acceptor"/>
    <property type="evidence" value="ECO:0007669"/>
    <property type="project" value="TreeGrafter"/>
</dbReference>
<evidence type="ECO:0000256" key="2">
    <source>
        <dbReference type="ARBA" id="ARBA00004141"/>
    </source>
</evidence>
<name>A0A1S1H9S6_9SPHN</name>
<feature type="transmembrane region" description="Helical" evidence="12">
    <location>
        <begin position="204"/>
        <end position="230"/>
    </location>
</feature>
<comment type="function">
    <text evidence="12">Catalyzes the conversion of heme O to heme A by two successive hydroxylations of the methyl group at C8. The first hydroxylation forms heme I, the second hydroxylation results in an unstable dihydroxymethyl group, which spontaneously dehydrates, resulting in the formyl group of heme A.</text>
</comment>
<keyword evidence="3 12" id="KW-0812">Transmembrane</keyword>
<dbReference type="GO" id="GO:0005886">
    <property type="term" value="C:plasma membrane"/>
    <property type="evidence" value="ECO:0007669"/>
    <property type="project" value="UniProtKB-SubCell"/>
</dbReference>